<dbReference type="Proteomes" id="UP000249965">
    <property type="component" value="Segment"/>
</dbReference>
<dbReference type="EMBL" id="AP018471">
    <property type="protein sequence ID" value="BBC43515.1"/>
    <property type="molecule type" value="Genomic_DNA"/>
</dbReference>
<evidence type="ECO:0000313" key="5">
    <source>
        <dbReference type="Proteomes" id="UP000249965"/>
    </source>
</evidence>
<evidence type="ECO:0000313" key="6">
    <source>
        <dbReference type="Proteomes" id="UP000250049"/>
    </source>
</evidence>
<feature type="compositionally biased region" description="Basic and acidic residues" evidence="1">
    <location>
        <begin position="256"/>
        <end position="265"/>
    </location>
</feature>
<feature type="transmembrane region" description="Helical" evidence="2">
    <location>
        <begin position="105"/>
        <end position="123"/>
    </location>
</feature>
<proteinExistence type="predicted"/>
<dbReference type="EMBL" id="AP018469">
    <property type="protein sequence ID" value="BBC43333.1"/>
    <property type="molecule type" value="Genomic_DNA"/>
</dbReference>
<feature type="transmembrane region" description="Helical" evidence="2">
    <location>
        <begin position="35"/>
        <end position="52"/>
    </location>
</feature>
<feature type="transmembrane region" description="Helical" evidence="2">
    <location>
        <begin position="143"/>
        <end position="161"/>
    </location>
</feature>
<evidence type="ECO:0000313" key="4">
    <source>
        <dbReference type="EMBL" id="BBC43515.1"/>
    </source>
</evidence>
<accession>A0A2Z5XAY4</accession>
<feature type="transmembrane region" description="Helical" evidence="2">
    <location>
        <begin position="6"/>
        <end position="23"/>
    </location>
</feature>
<dbReference type="Proteomes" id="UP000250049">
    <property type="component" value="Segment"/>
</dbReference>
<reference evidence="4 6" key="2">
    <citation type="submission" date="2018-01" db="EMBL/GenBank/DDBJ databases">
        <title>Genome sequence of Mycobacterium phage Y20.</title>
        <authorList>
            <person name="Uchiyama J."/>
            <person name="Matsuzaki S."/>
        </authorList>
    </citation>
    <scope>NUCLEOTIDE SEQUENCE [LARGE SCALE GENOMIC DNA]</scope>
</reference>
<keyword evidence="2" id="KW-1133">Transmembrane helix</keyword>
<evidence type="ECO:0000313" key="3">
    <source>
        <dbReference type="EMBL" id="BBC43333.1"/>
    </source>
</evidence>
<evidence type="ECO:0000256" key="2">
    <source>
        <dbReference type="SAM" id="Phobius"/>
    </source>
</evidence>
<organism evidence="3 5">
    <name type="scientific">Mycobacterium phage Y10</name>
    <dbReference type="NCBI Taxonomy" id="2072010"/>
    <lineage>
        <taxon>Viruses</taxon>
        <taxon>Duplodnaviria</taxon>
        <taxon>Heunggongvirae</taxon>
        <taxon>Uroviricota</taxon>
        <taxon>Caudoviricetes</taxon>
        <taxon>Weiservirinae</taxon>
        <taxon>Fionnbharthvirus</taxon>
        <taxon>Fionnbharthvirus fionnbharth</taxon>
    </lineage>
</organism>
<feature type="transmembrane region" description="Helical" evidence="2">
    <location>
        <begin position="64"/>
        <end position="85"/>
    </location>
</feature>
<protein>
    <submittedName>
        <fullName evidence="3">Uncharacterized protein</fullName>
    </submittedName>
</protein>
<sequence length="273" mass="30518">MMLSTFVSTVVTFTLLALWIRRLGWGSYWERGQSLTLVFQCLAIVLIAPTGPDIGQVLKSITGIGYLDVYLGHVLYISAAVAMLANVMSRVTSTRGLQDRMKRHVETVAPPAIALLFACLVLSDAVDEYCCIMFNVPADFWLTAYWLIGATTLGYLLAYIIRCLRIVRDQDPRSRSTATWQLVAVYVLSAANVWVPIRLNVRYLQEALPGAPVIWTLTGISAVLLVISAVRSWQQKTQSFTKLWNAIHHQPRPRPRQQERGDDRPPTANSAAE</sequence>
<keyword evidence="2" id="KW-0812">Transmembrane</keyword>
<feature type="transmembrane region" description="Helical" evidence="2">
    <location>
        <begin position="213"/>
        <end position="233"/>
    </location>
</feature>
<evidence type="ECO:0000256" key="1">
    <source>
        <dbReference type="SAM" id="MobiDB-lite"/>
    </source>
</evidence>
<reference evidence="3 5" key="1">
    <citation type="submission" date="2018-01" db="EMBL/GenBank/DDBJ databases">
        <title>Genome sequence of Mycobacterium phage Y10.</title>
        <authorList>
            <person name="Uchiyama J."/>
            <person name="Matsuzaki S."/>
        </authorList>
    </citation>
    <scope>NUCLEOTIDE SEQUENCE [LARGE SCALE GENOMIC DNA]</scope>
</reference>
<feature type="transmembrane region" description="Helical" evidence="2">
    <location>
        <begin position="182"/>
        <end position="201"/>
    </location>
</feature>
<name>A0A2Z5XAY4_9CAUD</name>
<feature type="region of interest" description="Disordered" evidence="1">
    <location>
        <begin position="249"/>
        <end position="273"/>
    </location>
</feature>
<keyword evidence="2" id="KW-0472">Membrane</keyword>